<protein>
    <submittedName>
        <fullName evidence="4">Glycine cleavage system protein T</fullName>
    </submittedName>
</protein>
<feature type="domain" description="Aminomethyltransferase C-terminal" evidence="3">
    <location>
        <begin position="356"/>
        <end position="408"/>
    </location>
</feature>
<evidence type="ECO:0000256" key="1">
    <source>
        <dbReference type="PIRSR" id="PIRSR006487-1"/>
    </source>
</evidence>
<dbReference type="InterPro" id="IPR013977">
    <property type="entry name" value="GcvT_C"/>
</dbReference>
<keyword evidence="5" id="KW-1185">Reference proteome</keyword>
<organism evidence="4 5">
    <name type="scientific">Mycobacterium aquaticum</name>
    <dbReference type="NCBI Taxonomy" id="1927124"/>
    <lineage>
        <taxon>Bacteria</taxon>
        <taxon>Bacillati</taxon>
        <taxon>Actinomycetota</taxon>
        <taxon>Actinomycetes</taxon>
        <taxon>Mycobacteriales</taxon>
        <taxon>Mycobacteriaceae</taxon>
        <taxon>Mycobacterium</taxon>
    </lineage>
</organism>
<dbReference type="InterPro" id="IPR028896">
    <property type="entry name" value="GcvT/YgfZ/DmdA"/>
</dbReference>
<dbReference type="Pfam" id="PF01571">
    <property type="entry name" value="GCV_T"/>
    <property type="match status" value="1"/>
</dbReference>
<evidence type="ECO:0000259" key="2">
    <source>
        <dbReference type="Pfam" id="PF01571"/>
    </source>
</evidence>
<dbReference type="STRING" id="1927124.BST13_02800"/>
<name>A0A1X0BB26_9MYCO</name>
<dbReference type="InterPro" id="IPR029043">
    <property type="entry name" value="GcvT/YgfZ_C"/>
</dbReference>
<dbReference type="PANTHER" id="PTHR43757">
    <property type="entry name" value="AMINOMETHYLTRANSFERASE"/>
    <property type="match status" value="1"/>
</dbReference>
<dbReference type="PIRSF" id="PIRSF006487">
    <property type="entry name" value="GcvT"/>
    <property type="match status" value="1"/>
</dbReference>
<dbReference type="Gene3D" id="3.30.1360.120">
    <property type="entry name" value="Probable tRNA modification gtpase trme, domain 1"/>
    <property type="match status" value="1"/>
</dbReference>
<feature type="domain" description="GCVT N-terminal" evidence="2">
    <location>
        <begin position="31"/>
        <end position="258"/>
    </location>
</feature>
<sequence>MPPISPEPQQEHRPVRWLGTPFAARTAALNRNALWMSWDRMMIADVFTDLSEELHTIRTGVAIGDMSPLSKYEIHGKDAVTVVDRLITRDASKLQIGQTYYTPWCNDEGKLVNDGLVIRVDASTFRLSADPNLLWLRHCAEGYDVEIHDLTEDYGIITLQGPKSTEVLEAASGADWGDLRFSRLRTTSIGGCDVDVLRQGFTGEVGYELWMRAEDGISVWDAVFDAGERYDIKPAGGLAEDVARIEAGLLIVGYDYTAAGLDSQGASVQVAARYEATPFELGLGRLVDFSKEEFIGKAALVREAATGSRTHNVGLEIDWRTIVRECERRNAAPPNFGRVRWVPLPLKGDAVGNQRASSITWSPTTGKLIGFGHVPPASAAPGNTVTVLWPIGEEQVDVPAVVVDLPFVTRRRSTSLS</sequence>
<dbReference type="SUPFAM" id="SSF101790">
    <property type="entry name" value="Aminomethyltransferase beta-barrel domain"/>
    <property type="match status" value="1"/>
</dbReference>
<dbReference type="Proteomes" id="UP000192448">
    <property type="component" value="Unassembled WGS sequence"/>
</dbReference>
<dbReference type="InterPro" id="IPR027266">
    <property type="entry name" value="TrmE/GcvT-like"/>
</dbReference>
<reference evidence="4 5" key="1">
    <citation type="submission" date="2017-02" db="EMBL/GenBank/DDBJ databases">
        <title>The new phylogeny of genus Mycobacterium.</title>
        <authorList>
            <person name="Tortoli E."/>
            <person name="Trovato A."/>
            <person name="Cirillo D.M."/>
        </authorList>
    </citation>
    <scope>NUCLEOTIDE SEQUENCE [LARGE SCALE GENOMIC DNA]</scope>
    <source>
        <strain evidence="4 5">RW6</strain>
    </source>
</reference>
<dbReference type="PANTHER" id="PTHR43757:SF2">
    <property type="entry name" value="AMINOMETHYLTRANSFERASE, MITOCHONDRIAL"/>
    <property type="match status" value="1"/>
</dbReference>
<proteinExistence type="predicted"/>
<evidence type="ECO:0000313" key="5">
    <source>
        <dbReference type="Proteomes" id="UP000192448"/>
    </source>
</evidence>
<evidence type="ECO:0000313" key="4">
    <source>
        <dbReference type="EMBL" id="ORA39409.1"/>
    </source>
</evidence>
<dbReference type="EMBL" id="MVHF01000002">
    <property type="protein sequence ID" value="ORA39409.1"/>
    <property type="molecule type" value="Genomic_DNA"/>
</dbReference>
<accession>A0A1X0BB26</accession>
<comment type="caution">
    <text evidence="4">The sequence shown here is derived from an EMBL/GenBank/DDBJ whole genome shotgun (WGS) entry which is preliminary data.</text>
</comment>
<gene>
    <name evidence="4" type="ORF">BST13_02800</name>
</gene>
<dbReference type="InterPro" id="IPR006222">
    <property type="entry name" value="GCVT_N"/>
</dbReference>
<dbReference type="SUPFAM" id="SSF103025">
    <property type="entry name" value="Folate-binding domain"/>
    <property type="match status" value="1"/>
</dbReference>
<dbReference type="AlphaFoldDB" id="A0A1X0BB26"/>
<feature type="binding site" evidence="1">
    <location>
        <position position="208"/>
    </location>
    <ligand>
        <name>substrate</name>
    </ligand>
</feature>
<evidence type="ECO:0000259" key="3">
    <source>
        <dbReference type="Pfam" id="PF08669"/>
    </source>
</evidence>
<dbReference type="Pfam" id="PF08669">
    <property type="entry name" value="GCV_T_C"/>
    <property type="match status" value="1"/>
</dbReference>